<keyword evidence="6" id="KW-0472">Membrane</keyword>
<keyword evidence="2" id="KW-0813">Transport</keyword>
<reference evidence="9 10" key="1">
    <citation type="journal article" date="2016" name="Genome Announc.">
        <title>Whole-Genome Sequence of Rummeliibacillus stabekisii Strain PP9 Isolated from Antarctic Soil.</title>
        <authorList>
            <person name="da Mota F.F."/>
            <person name="Vollu R.E."/>
            <person name="Jurelevicius D."/>
            <person name="Seldin L."/>
        </authorList>
    </citation>
    <scope>NUCLEOTIDE SEQUENCE [LARGE SCALE GENOMIC DNA]</scope>
    <source>
        <strain evidence="9 10">PP9</strain>
    </source>
</reference>
<keyword evidence="7" id="KW-0407">Ion channel</keyword>
<evidence type="ECO:0000313" key="10">
    <source>
        <dbReference type="Proteomes" id="UP000076021"/>
    </source>
</evidence>
<name>A0A143H9X2_9BACL</name>
<keyword evidence="3" id="KW-0812">Transmembrane</keyword>
<evidence type="ECO:0000256" key="7">
    <source>
        <dbReference type="ARBA" id="ARBA00023303"/>
    </source>
</evidence>
<dbReference type="RefSeq" id="WP_066784496.1">
    <property type="nucleotide sequence ID" value="NZ_BJVD01000001.1"/>
</dbReference>
<dbReference type="Gene3D" id="1.10.287.70">
    <property type="match status" value="1"/>
</dbReference>
<keyword evidence="10" id="KW-1185">Reference proteome</keyword>
<dbReference type="AlphaFoldDB" id="A0A143H9X2"/>
<dbReference type="STRING" id="241244.ATY39_00965"/>
<evidence type="ECO:0000313" key="9">
    <source>
        <dbReference type="EMBL" id="AMW98111.1"/>
    </source>
</evidence>
<keyword evidence="5" id="KW-0406">Ion transport</keyword>
<dbReference type="GO" id="GO:0030322">
    <property type="term" value="P:stabilization of membrane potential"/>
    <property type="evidence" value="ECO:0007669"/>
    <property type="project" value="TreeGrafter"/>
</dbReference>
<feature type="domain" description="Potassium channel" evidence="8">
    <location>
        <begin position="30"/>
        <end position="100"/>
    </location>
</feature>
<dbReference type="Proteomes" id="UP000076021">
    <property type="component" value="Chromosome"/>
</dbReference>
<protein>
    <submittedName>
        <fullName evidence="9">Ion channel protein</fullName>
    </submittedName>
</protein>
<dbReference type="PANTHER" id="PTHR11003:SF291">
    <property type="entry name" value="IP11374P"/>
    <property type="match status" value="1"/>
</dbReference>
<evidence type="ECO:0000256" key="3">
    <source>
        <dbReference type="ARBA" id="ARBA00022692"/>
    </source>
</evidence>
<proteinExistence type="predicted"/>
<dbReference type="KEGG" id="rst:ATY39_00965"/>
<accession>A0A143H9X2</accession>
<dbReference type="InterPro" id="IPR003280">
    <property type="entry name" value="2pore_dom_K_chnl"/>
</dbReference>
<keyword evidence="4" id="KW-1133">Transmembrane helix</keyword>
<dbReference type="Pfam" id="PF07885">
    <property type="entry name" value="Ion_trans_2"/>
    <property type="match status" value="1"/>
</dbReference>
<dbReference type="OrthoDB" id="9785285at2"/>
<gene>
    <name evidence="9" type="ORF">ATY39_00965</name>
</gene>
<sequence>MISFILTLKRLLEALYKSSKHPLFLSLITTLFFIILSGVLFYTQKEGWAVLDAIYFCVVSIIPTGIDTNLSPETAIGKVFTMFYLIVGTGTMLLTLILLAKSTINNDDDFKKTFKSGKWKREGQEEEK</sequence>
<dbReference type="GO" id="GO:0015271">
    <property type="term" value="F:outward rectifier potassium channel activity"/>
    <property type="evidence" value="ECO:0007669"/>
    <property type="project" value="TreeGrafter"/>
</dbReference>
<dbReference type="GO" id="GO:0022841">
    <property type="term" value="F:potassium ion leak channel activity"/>
    <property type="evidence" value="ECO:0007669"/>
    <property type="project" value="TreeGrafter"/>
</dbReference>
<evidence type="ECO:0000256" key="4">
    <source>
        <dbReference type="ARBA" id="ARBA00022989"/>
    </source>
</evidence>
<dbReference type="GO" id="GO:0005886">
    <property type="term" value="C:plasma membrane"/>
    <property type="evidence" value="ECO:0007669"/>
    <property type="project" value="TreeGrafter"/>
</dbReference>
<evidence type="ECO:0000256" key="1">
    <source>
        <dbReference type="ARBA" id="ARBA00004141"/>
    </source>
</evidence>
<dbReference type="EMBL" id="CP014806">
    <property type="protein sequence ID" value="AMW98111.1"/>
    <property type="molecule type" value="Genomic_DNA"/>
</dbReference>
<evidence type="ECO:0000256" key="5">
    <source>
        <dbReference type="ARBA" id="ARBA00023065"/>
    </source>
</evidence>
<comment type="subcellular location">
    <subcellularLocation>
        <location evidence="1">Membrane</location>
        <topology evidence="1">Multi-pass membrane protein</topology>
    </subcellularLocation>
</comment>
<dbReference type="SUPFAM" id="SSF81324">
    <property type="entry name" value="Voltage-gated potassium channels"/>
    <property type="match status" value="1"/>
</dbReference>
<reference evidence="10" key="2">
    <citation type="submission" date="2016-03" db="EMBL/GenBank/DDBJ databases">
        <authorList>
            <person name="Ploux O."/>
        </authorList>
    </citation>
    <scope>NUCLEOTIDE SEQUENCE [LARGE SCALE GENOMIC DNA]</scope>
    <source>
        <strain evidence="10">PP9</strain>
    </source>
</reference>
<dbReference type="PANTHER" id="PTHR11003">
    <property type="entry name" value="POTASSIUM CHANNEL, SUBFAMILY K"/>
    <property type="match status" value="1"/>
</dbReference>
<evidence type="ECO:0000256" key="2">
    <source>
        <dbReference type="ARBA" id="ARBA00022448"/>
    </source>
</evidence>
<dbReference type="InterPro" id="IPR013099">
    <property type="entry name" value="K_chnl_dom"/>
</dbReference>
<evidence type="ECO:0000256" key="6">
    <source>
        <dbReference type="ARBA" id="ARBA00023136"/>
    </source>
</evidence>
<organism evidence="9 10">
    <name type="scientific">Rummeliibacillus stabekisii</name>
    <dbReference type="NCBI Taxonomy" id="241244"/>
    <lineage>
        <taxon>Bacteria</taxon>
        <taxon>Bacillati</taxon>
        <taxon>Bacillota</taxon>
        <taxon>Bacilli</taxon>
        <taxon>Bacillales</taxon>
        <taxon>Caryophanaceae</taxon>
        <taxon>Rummeliibacillus</taxon>
    </lineage>
</organism>
<evidence type="ECO:0000259" key="8">
    <source>
        <dbReference type="Pfam" id="PF07885"/>
    </source>
</evidence>